<dbReference type="Pfam" id="PF12697">
    <property type="entry name" value="Abhydrolase_6"/>
    <property type="match status" value="1"/>
</dbReference>
<dbReference type="Proteomes" id="UP001081283">
    <property type="component" value="Unassembled WGS sequence"/>
</dbReference>
<sequence>MPRSLVLQLIALIMLVSSPHASVAAESFGPLNGQSFGAGDKLVVVFLHGDVSRGGPANYHEALMKVVAARAKGSTAIALLRPGYENGQGLKSPGTNHDRRDQYTRKNNDLVAQTLQSIRDSYPDAKLIVAGHSGGAAQLGAIIGRYPGLVDTALLVACPCDIRKWRAKHRPFPRSEKESAIKFAGKISPETRLIAMTGEADKVTWPALAEAYVAKARKNGVDATFMQVSGAGHWDRQLEGTFLRVLLKETR</sequence>
<dbReference type="InterPro" id="IPR029058">
    <property type="entry name" value="AB_hydrolase_fold"/>
</dbReference>
<dbReference type="Gene3D" id="3.40.50.1820">
    <property type="entry name" value="alpha/beta hydrolase"/>
    <property type="match status" value="1"/>
</dbReference>
<feature type="chain" id="PRO_5045406860" evidence="1">
    <location>
        <begin position="25"/>
        <end position="251"/>
    </location>
</feature>
<keyword evidence="4" id="KW-1185">Reference proteome</keyword>
<comment type="caution">
    <text evidence="3">The sequence shown here is derived from an EMBL/GenBank/DDBJ whole genome shotgun (WGS) entry which is preliminary data.</text>
</comment>
<gene>
    <name evidence="3" type="ORF">OEG82_14955</name>
</gene>
<evidence type="ECO:0000313" key="4">
    <source>
        <dbReference type="Proteomes" id="UP001081283"/>
    </source>
</evidence>
<organism evidence="3 4">
    <name type="scientific">Hoeflea ulvae</name>
    <dbReference type="NCBI Taxonomy" id="2983764"/>
    <lineage>
        <taxon>Bacteria</taxon>
        <taxon>Pseudomonadati</taxon>
        <taxon>Pseudomonadota</taxon>
        <taxon>Alphaproteobacteria</taxon>
        <taxon>Hyphomicrobiales</taxon>
        <taxon>Rhizobiaceae</taxon>
        <taxon>Hoeflea</taxon>
    </lineage>
</organism>
<evidence type="ECO:0000259" key="2">
    <source>
        <dbReference type="Pfam" id="PF12697"/>
    </source>
</evidence>
<dbReference type="SUPFAM" id="SSF53474">
    <property type="entry name" value="alpha/beta-Hydrolases"/>
    <property type="match status" value="1"/>
</dbReference>
<evidence type="ECO:0000313" key="3">
    <source>
        <dbReference type="EMBL" id="MCY0095308.1"/>
    </source>
</evidence>
<accession>A0ABT3YHC2</accession>
<feature type="signal peptide" evidence="1">
    <location>
        <begin position="1"/>
        <end position="24"/>
    </location>
</feature>
<evidence type="ECO:0000256" key="1">
    <source>
        <dbReference type="SAM" id="SignalP"/>
    </source>
</evidence>
<name>A0ABT3YHC2_9HYPH</name>
<protein>
    <submittedName>
        <fullName evidence="3">S9 family peptidase</fullName>
    </submittedName>
</protein>
<reference evidence="3" key="1">
    <citation type="submission" date="2022-10" db="EMBL/GenBank/DDBJ databases">
        <title>Hoeflea sp. J2-29, isolated from marine algae.</title>
        <authorList>
            <person name="Kristyanto S."/>
            <person name="Kim J.M."/>
            <person name="Jeon C.O."/>
        </authorList>
    </citation>
    <scope>NUCLEOTIDE SEQUENCE</scope>
    <source>
        <strain evidence="3">J2-29</strain>
    </source>
</reference>
<dbReference type="RefSeq" id="WP_267613194.1">
    <property type="nucleotide sequence ID" value="NZ_JAOVZQ010000001.1"/>
</dbReference>
<feature type="domain" description="AB hydrolase-1" evidence="2">
    <location>
        <begin position="44"/>
        <end position="167"/>
    </location>
</feature>
<proteinExistence type="predicted"/>
<dbReference type="InterPro" id="IPR000073">
    <property type="entry name" value="AB_hydrolase_1"/>
</dbReference>
<keyword evidence="1" id="KW-0732">Signal</keyword>
<dbReference type="EMBL" id="JAOVZQ010000001">
    <property type="protein sequence ID" value="MCY0095308.1"/>
    <property type="molecule type" value="Genomic_DNA"/>
</dbReference>